<dbReference type="Gene3D" id="3.50.50.60">
    <property type="entry name" value="FAD/NAD(P)-binding domain"/>
    <property type="match status" value="3"/>
</dbReference>
<evidence type="ECO:0000256" key="4">
    <source>
        <dbReference type="ARBA" id="ARBA00022827"/>
    </source>
</evidence>
<evidence type="ECO:0000256" key="5">
    <source>
        <dbReference type="ARBA" id="ARBA00022857"/>
    </source>
</evidence>
<keyword evidence="6" id="KW-0560">Oxidoreductase</keyword>
<evidence type="ECO:0000256" key="6">
    <source>
        <dbReference type="ARBA" id="ARBA00023002"/>
    </source>
</evidence>
<dbReference type="SUPFAM" id="SSF51905">
    <property type="entry name" value="FAD/NAD(P)-binding domain"/>
    <property type="match status" value="2"/>
</dbReference>
<dbReference type="AlphaFoldDB" id="A0A346Y305"/>
<dbReference type="PANTHER" id="PTHR43872:SF1">
    <property type="entry name" value="MONOOXYGENASE, PUTATIVE (AFU_ORTHOLOGUE AFUA_8G02570)-RELATED"/>
    <property type="match status" value="1"/>
</dbReference>
<dbReference type="PRINTS" id="PR00411">
    <property type="entry name" value="PNDRDTASEI"/>
</dbReference>
<sequence>MPAVPADHVDVLIVGAGISGIGAAWYLQDRQPERTYAILEMRDASGGTWDLFRYPGIRSDSDLHTFGYAFKPWTGEDAIADADAILAYLRETAADAGIDEHIRYGRKVLAAEWDSAEARWTVTVEDVATGETTTMTAEWLFSAAGYYRYDQGYRPDFPGEEDFAGTIVHPQEWPEDLDYAGKRVVVIGSGATAVTLVPSMADDAEHVTMLQRSPSYVMPVPKQDPIANVMKRVLPDRLAYDLTRRRNIAQQRLVYRFCQAQPGMARWVIRRINAALLPDDFDVDTHFNPAYDPWDQRLCAVPNGDLFRAIRKGTASIVTDHIDTFTPDGIRLQSGEELPADIIITATGLQLEVFGGIDLTVDGTPVDVGQRVAFRGMMLSGVPNMAFAIGYTNSSWTLKVDLVCEHLMRILGHMDRHGHDIARPELPEGQEMTLSPLLDFQAGYVKRSMHLLPRAGEGKEWQVASDYKVDVSVLRDGPVVSEGLRFGTATVTPDAEDVLEGAATG</sequence>
<dbReference type="InterPro" id="IPR020946">
    <property type="entry name" value="Flavin_mOase-like"/>
</dbReference>
<reference evidence="8 9" key="1">
    <citation type="submission" date="2018-09" db="EMBL/GenBank/DDBJ databases">
        <title>Complete genome sequence of Euzebya sp. DY32-46 isolated from seawater of Pacific Ocean.</title>
        <authorList>
            <person name="Xu L."/>
            <person name="Wu Y.-H."/>
            <person name="Xu X.-W."/>
        </authorList>
    </citation>
    <scope>NUCLEOTIDE SEQUENCE [LARGE SCALE GENOMIC DNA]</scope>
    <source>
        <strain evidence="8 9">DY32-46</strain>
    </source>
</reference>
<organism evidence="8 9">
    <name type="scientific">Euzebya pacifica</name>
    <dbReference type="NCBI Taxonomy" id="1608957"/>
    <lineage>
        <taxon>Bacteria</taxon>
        <taxon>Bacillati</taxon>
        <taxon>Actinomycetota</taxon>
        <taxon>Nitriliruptoria</taxon>
        <taxon>Euzebyales</taxon>
    </lineage>
</organism>
<accession>A0A346Y305</accession>
<keyword evidence="5" id="KW-0521">NADP</keyword>
<evidence type="ECO:0000256" key="3">
    <source>
        <dbReference type="ARBA" id="ARBA00022630"/>
    </source>
</evidence>
<comment type="similarity">
    <text evidence="2">Belongs to the FAD-binding monooxygenase family.</text>
</comment>
<dbReference type="InterPro" id="IPR036188">
    <property type="entry name" value="FAD/NAD-bd_sf"/>
</dbReference>
<evidence type="ECO:0000313" key="9">
    <source>
        <dbReference type="Proteomes" id="UP000264006"/>
    </source>
</evidence>
<protein>
    <submittedName>
        <fullName evidence="8">Monooxygenase, flavin-binding family</fullName>
    </submittedName>
</protein>
<dbReference type="GO" id="GO:0050661">
    <property type="term" value="F:NADP binding"/>
    <property type="evidence" value="ECO:0007669"/>
    <property type="project" value="InterPro"/>
</dbReference>
<keyword evidence="3" id="KW-0285">Flavoprotein</keyword>
<dbReference type="EMBL" id="CP031165">
    <property type="protein sequence ID" value="AXV08852.1"/>
    <property type="molecule type" value="Genomic_DNA"/>
</dbReference>
<dbReference type="Pfam" id="PF00743">
    <property type="entry name" value="FMO-like"/>
    <property type="match status" value="1"/>
</dbReference>
<dbReference type="RefSeq" id="WP_114593135.1">
    <property type="nucleotide sequence ID" value="NZ_CP031165.1"/>
</dbReference>
<dbReference type="InterPro" id="IPR051820">
    <property type="entry name" value="FAD-binding_MO"/>
</dbReference>
<gene>
    <name evidence="8" type="ORF">DVS28_a4185</name>
</gene>
<evidence type="ECO:0000256" key="1">
    <source>
        <dbReference type="ARBA" id="ARBA00001974"/>
    </source>
</evidence>
<dbReference type="PANTHER" id="PTHR43872">
    <property type="entry name" value="MONOOXYGENASE, PUTATIVE (AFU_ORTHOLOGUE AFUA_8G02570)-RELATED"/>
    <property type="match status" value="1"/>
</dbReference>
<comment type="cofactor">
    <cofactor evidence="1">
        <name>FAD</name>
        <dbReference type="ChEBI" id="CHEBI:57692"/>
    </cofactor>
</comment>
<dbReference type="GO" id="GO:0004499">
    <property type="term" value="F:N,N-dimethylaniline monooxygenase activity"/>
    <property type="evidence" value="ECO:0007669"/>
    <property type="project" value="InterPro"/>
</dbReference>
<dbReference type="Proteomes" id="UP000264006">
    <property type="component" value="Chromosome"/>
</dbReference>
<evidence type="ECO:0000256" key="7">
    <source>
        <dbReference type="ARBA" id="ARBA00023033"/>
    </source>
</evidence>
<evidence type="ECO:0000256" key="2">
    <source>
        <dbReference type="ARBA" id="ARBA00010139"/>
    </source>
</evidence>
<dbReference type="Pfam" id="PF13450">
    <property type="entry name" value="NAD_binding_8"/>
    <property type="match status" value="1"/>
</dbReference>
<keyword evidence="7 8" id="KW-0503">Monooxygenase</keyword>
<dbReference type="FunFam" id="3.50.50.60:FF:000228">
    <property type="entry name" value="FAD-containing monooxygenase EthA"/>
    <property type="match status" value="1"/>
</dbReference>
<dbReference type="OrthoDB" id="5168853at2"/>
<dbReference type="KEGG" id="euz:DVS28_a4185"/>
<evidence type="ECO:0000313" key="8">
    <source>
        <dbReference type="EMBL" id="AXV08852.1"/>
    </source>
</evidence>
<keyword evidence="4" id="KW-0274">FAD</keyword>
<dbReference type="GO" id="GO:0050660">
    <property type="term" value="F:flavin adenine dinucleotide binding"/>
    <property type="evidence" value="ECO:0007669"/>
    <property type="project" value="InterPro"/>
</dbReference>
<name>A0A346Y305_9ACTN</name>
<proteinExistence type="inferred from homology"/>
<keyword evidence="9" id="KW-1185">Reference proteome</keyword>